<keyword evidence="5" id="KW-0175">Coiled coil</keyword>
<feature type="region of interest" description="Disordered" evidence="6">
    <location>
        <begin position="1"/>
        <end position="90"/>
    </location>
</feature>
<dbReference type="GO" id="GO:0003697">
    <property type="term" value="F:single-stranded DNA binding"/>
    <property type="evidence" value="ECO:0007669"/>
    <property type="project" value="InterPro"/>
</dbReference>
<keyword evidence="9" id="KW-1185">Reference proteome</keyword>
<dbReference type="InterPro" id="IPR001841">
    <property type="entry name" value="Znf_RING"/>
</dbReference>
<evidence type="ECO:0000256" key="6">
    <source>
        <dbReference type="SAM" id="MobiDB-lite"/>
    </source>
</evidence>
<keyword evidence="3" id="KW-0862">Zinc</keyword>
<dbReference type="OrthoDB" id="3219336at2759"/>
<evidence type="ECO:0000256" key="5">
    <source>
        <dbReference type="SAM" id="Coils"/>
    </source>
</evidence>
<evidence type="ECO:0000256" key="4">
    <source>
        <dbReference type="PROSITE-ProRule" id="PRU00175"/>
    </source>
</evidence>
<dbReference type="InterPro" id="IPR027370">
    <property type="entry name" value="Znf-RING_euk"/>
</dbReference>
<reference evidence="8 9" key="1">
    <citation type="journal article" date="2016" name="Mol. Biol. Evol.">
        <title>Comparative Genomics of Early-Diverging Mushroom-Forming Fungi Provides Insights into the Origins of Lignocellulose Decay Capabilities.</title>
        <authorList>
            <person name="Nagy L.G."/>
            <person name="Riley R."/>
            <person name="Tritt A."/>
            <person name="Adam C."/>
            <person name="Daum C."/>
            <person name="Floudas D."/>
            <person name="Sun H."/>
            <person name="Yadav J.S."/>
            <person name="Pangilinan J."/>
            <person name="Larsson K.H."/>
            <person name="Matsuura K."/>
            <person name="Barry K."/>
            <person name="Labutti K."/>
            <person name="Kuo R."/>
            <person name="Ohm R.A."/>
            <person name="Bhattacharya S.S."/>
            <person name="Shirouzu T."/>
            <person name="Yoshinaga Y."/>
            <person name="Martin F.M."/>
            <person name="Grigoriev I.V."/>
            <person name="Hibbett D.S."/>
        </authorList>
    </citation>
    <scope>NUCLEOTIDE SEQUENCE [LARGE SCALE GENOMIC DNA]</scope>
    <source>
        <strain evidence="8 9">HHB14362 ss-1</strain>
    </source>
</reference>
<evidence type="ECO:0000313" key="9">
    <source>
        <dbReference type="Proteomes" id="UP000076761"/>
    </source>
</evidence>
<feature type="coiled-coil region" evidence="5">
    <location>
        <begin position="90"/>
        <end position="117"/>
    </location>
</feature>
<protein>
    <recommendedName>
        <fullName evidence="7">RING-type domain-containing protein</fullName>
    </recommendedName>
</protein>
<sequence>MPTTRAASKEQTTPHVNFAKDIKNRPKSVAPEEVKATRQPPDSEIIVIDDSDDENPPPRKKKKRAVSRIHSSSRTKSLEEISSGPDDGVSLNYEKTIKNLQEQVKSLRHANTQLQNRLMWGKEESGVKDAKIAQLTADIDSMKRTNINVLPELEDHITCEICVMKMWSPYTLPGCGHTFCQSCLEDWFNSTLAKHLQDHPNYRPNAPIPPHLMVLAHHDPRIRAEIEALRGPKPRYTCPSCRAPVKSKPVEVYALKKVTRTAAKALGESSPQRVLPARGEAHAGSSWDGFFP</sequence>
<gene>
    <name evidence="8" type="ORF">NEOLEDRAFT_1135360</name>
</gene>
<dbReference type="PROSITE" id="PS50089">
    <property type="entry name" value="ZF_RING_2"/>
    <property type="match status" value="1"/>
</dbReference>
<dbReference type="GO" id="GO:0008270">
    <property type="term" value="F:zinc ion binding"/>
    <property type="evidence" value="ECO:0007669"/>
    <property type="project" value="UniProtKB-KW"/>
</dbReference>
<proteinExistence type="predicted"/>
<dbReference type="AlphaFoldDB" id="A0A165RSJ1"/>
<dbReference type="SMART" id="SM00184">
    <property type="entry name" value="RING"/>
    <property type="match status" value="1"/>
</dbReference>
<dbReference type="GO" id="GO:0006301">
    <property type="term" value="P:DNA damage tolerance"/>
    <property type="evidence" value="ECO:0007669"/>
    <property type="project" value="InterPro"/>
</dbReference>
<accession>A0A165RSJ1</accession>
<keyword evidence="1" id="KW-0479">Metal-binding</keyword>
<feature type="compositionally biased region" description="Basic and acidic residues" evidence="6">
    <location>
        <begin position="18"/>
        <end position="36"/>
    </location>
</feature>
<dbReference type="EMBL" id="KV425579">
    <property type="protein sequence ID" value="KZT24210.1"/>
    <property type="molecule type" value="Genomic_DNA"/>
</dbReference>
<dbReference type="PANTHER" id="PTHR14134:SF3">
    <property type="entry name" value="RING-CH-TYPE DOMAIN-CONTAINING PROTEIN"/>
    <property type="match status" value="1"/>
</dbReference>
<feature type="region of interest" description="Disordered" evidence="6">
    <location>
        <begin position="269"/>
        <end position="292"/>
    </location>
</feature>
<dbReference type="GO" id="GO:0061630">
    <property type="term" value="F:ubiquitin protein ligase activity"/>
    <property type="evidence" value="ECO:0007669"/>
    <property type="project" value="InterPro"/>
</dbReference>
<dbReference type="STRING" id="1314782.A0A165RSJ1"/>
<dbReference type="InterPro" id="IPR013083">
    <property type="entry name" value="Znf_RING/FYVE/PHD"/>
</dbReference>
<dbReference type="PROSITE" id="PS00518">
    <property type="entry name" value="ZF_RING_1"/>
    <property type="match status" value="1"/>
</dbReference>
<evidence type="ECO:0000259" key="7">
    <source>
        <dbReference type="PROSITE" id="PS50089"/>
    </source>
</evidence>
<evidence type="ECO:0000256" key="3">
    <source>
        <dbReference type="ARBA" id="ARBA00022833"/>
    </source>
</evidence>
<feature type="compositionally biased region" description="Polar residues" evidence="6">
    <location>
        <begin position="1"/>
        <end position="15"/>
    </location>
</feature>
<dbReference type="Proteomes" id="UP000076761">
    <property type="component" value="Unassembled WGS sequence"/>
</dbReference>
<dbReference type="InterPro" id="IPR017907">
    <property type="entry name" value="Znf_RING_CS"/>
</dbReference>
<feature type="domain" description="RING-type" evidence="7">
    <location>
        <begin position="159"/>
        <end position="242"/>
    </location>
</feature>
<dbReference type="SUPFAM" id="SSF57850">
    <property type="entry name" value="RING/U-box"/>
    <property type="match status" value="1"/>
</dbReference>
<name>A0A165RSJ1_9AGAM</name>
<feature type="compositionally biased region" description="Basic residues" evidence="6">
    <location>
        <begin position="58"/>
        <end position="73"/>
    </location>
</feature>
<dbReference type="Gene3D" id="3.30.40.10">
    <property type="entry name" value="Zinc/RING finger domain, C3HC4 (zinc finger)"/>
    <property type="match status" value="1"/>
</dbReference>
<dbReference type="InParanoid" id="A0A165RSJ1"/>
<evidence type="ECO:0000313" key="8">
    <source>
        <dbReference type="EMBL" id="KZT24210.1"/>
    </source>
</evidence>
<dbReference type="Pfam" id="PF13445">
    <property type="entry name" value="zf-RING_UBOX"/>
    <property type="match status" value="1"/>
</dbReference>
<evidence type="ECO:0000256" key="1">
    <source>
        <dbReference type="ARBA" id="ARBA00022723"/>
    </source>
</evidence>
<dbReference type="GO" id="GO:0006513">
    <property type="term" value="P:protein monoubiquitination"/>
    <property type="evidence" value="ECO:0007669"/>
    <property type="project" value="InterPro"/>
</dbReference>
<keyword evidence="2 4" id="KW-0863">Zinc-finger</keyword>
<dbReference type="InterPro" id="IPR039577">
    <property type="entry name" value="Rad18"/>
</dbReference>
<organism evidence="8 9">
    <name type="scientific">Neolentinus lepideus HHB14362 ss-1</name>
    <dbReference type="NCBI Taxonomy" id="1314782"/>
    <lineage>
        <taxon>Eukaryota</taxon>
        <taxon>Fungi</taxon>
        <taxon>Dikarya</taxon>
        <taxon>Basidiomycota</taxon>
        <taxon>Agaricomycotina</taxon>
        <taxon>Agaricomycetes</taxon>
        <taxon>Gloeophyllales</taxon>
        <taxon>Gloeophyllaceae</taxon>
        <taxon>Neolentinus</taxon>
    </lineage>
</organism>
<dbReference type="PANTHER" id="PTHR14134">
    <property type="entry name" value="E3 UBIQUITIN-PROTEIN LIGASE RAD18"/>
    <property type="match status" value="1"/>
</dbReference>
<evidence type="ECO:0000256" key="2">
    <source>
        <dbReference type="ARBA" id="ARBA00022771"/>
    </source>
</evidence>